<evidence type="ECO:0000256" key="1">
    <source>
        <dbReference type="SAM" id="MobiDB-lite"/>
    </source>
</evidence>
<accession>A0A8U0HPQ1</accession>
<reference evidence="2 3" key="1">
    <citation type="submission" date="2022-04" db="EMBL/GenBank/DDBJ databases">
        <title>Diverse halophilic archaea isolated from saline environments.</title>
        <authorList>
            <person name="Cui H.-L."/>
        </authorList>
    </citation>
    <scope>NUCLEOTIDE SEQUENCE [LARGE SCALE GENOMIC DNA]</scope>
    <source>
        <strain evidence="2 3">XZYJT49</strain>
    </source>
</reference>
<keyword evidence="3" id="KW-1185">Reference proteome</keyword>
<dbReference type="KEGG" id="halx:M0R89_09210"/>
<gene>
    <name evidence="2" type="ORF">M0R89_09210</name>
</gene>
<feature type="compositionally biased region" description="Basic and acidic residues" evidence="1">
    <location>
        <begin position="35"/>
        <end position="47"/>
    </location>
</feature>
<dbReference type="AlphaFoldDB" id="A0A8U0HPQ1"/>
<organism evidence="2 3">
    <name type="scientific">Halorussus limi</name>
    <dbReference type="NCBI Taxonomy" id="2938695"/>
    <lineage>
        <taxon>Archaea</taxon>
        <taxon>Methanobacteriati</taxon>
        <taxon>Methanobacteriota</taxon>
        <taxon>Stenosarchaea group</taxon>
        <taxon>Halobacteria</taxon>
        <taxon>Halobacteriales</taxon>
        <taxon>Haladaptataceae</taxon>
        <taxon>Halorussus</taxon>
    </lineage>
</organism>
<protein>
    <submittedName>
        <fullName evidence="2">Uncharacterized protein</fullName>
    </submittedName>
</protein>
<evidence type="ECO:0000313" key="3">
    <source>
        <dbReference type="Proteomes" id="UP000830729"/>
    </source>
</evidence>
<dbReference type="EMBL" id="CP096659">
    <property type="protein sequence ID" value="UPV72726.1"/>
    <property type="molecule type" value="Genomic_DNA"/>
</dbReference>
<dbReference type="GeneID" id="72185375"/>
<dbReference type="RefSeq" id="WP_248648786.1">
    <property type="nucleotide sequence ID" value="NZ_CP096659.1"/>
</dbReference>
<feature type="region of interest" description="Disordered" evidence="1">
    <location>
        <begin position="33"/>
        <end position="110"/>
    </location>
</feature>
<feature type="compositionally biased region" description="Low complexity" evidence="1">
    <location>
        <begin position="48"/>
        <end position="60"/>
    </location>
</feature>
<proteinExistence type="predicted"/>
<sequence>MTDIPIDFPDLPVPNDPVGFGVCALGCVNQFRSDSTTRADGGEESKEASTSSDESSVEAEPSSEGQTGDSEVVPENPSKDEEPSKNPTAQNPVSIPDEIEDQLDSGRLTPDQKQLLVCIGGCWISAQ</sequence>
<evidence type="ECO:0000313" key="2">
    <source>
        <dbReference type="EMBL" id="UPV72726.1"/>
    </source>
</evidence>
<dbReference type="Proteomes" id="UP000830729">
    <property type="component" value="Chromosome"/>
</dbReference>
<name>A0A8U0HPQ1_9EURY</name>